<proteinExistence type="predicted"/>
<accession>A0ACC0QDU0</accession>
<reference evidence="1" key="1">
    <citation type="submission" date="2022-06" db="EMBL/GenBank/DDBJ databases">
        <title>Fusarium solani species complex genomes reveal bases of compartmentalisation and animal pathogenesis.</title>
        <authorList>
            <person name="Tsai I.J."/>
        </authorList>
    </citation>
    <scope>NUCLEOTIDE SEQUENCE</scope>
    <source>
        <strain evidence="1">Fu6.1</strain>
    </source>
</reference>
<sequence length="666" mass="73700">MKEAALVRLASPPAASLRAQRPHSGDVIYPVKINLLFSTGLEVSIAWLDHSKHEGTKCLYLPERGTGKRYDSIDHQPEEQSRVLKTLLANMVIPDDEKRKEMSVLDAKVALLDQAKQALASVEDHTSRIFGHVFFSHKLSNEVNGTYALHTDKHHVPLHTLENPVAVTPGDVEAITAAAKADGFESRVKLWVHSTRNNLQLGATISETEMKKPPPEYESKSLGEPAIIVAKYGRTTGLTTSVAKEVVSVTRQPISDTYIKSDDWCIIGPKTYFANLHRIRTCKSLKAALYDSMHATILQVSCLCGAVSQQVDLKAEDGMDIPLSLCHCDTCRHSSGVLCTSYYPIFAPDLSPSLKTYHPTGTSTRYFCATCGCHLFRAVKIEEEVLDWGAATGAVTCLSVQISSLGRFTSHQYVSDTKDGGLSVWIKSLDGHFEGREAKRPNPQPVKPASDSLEASCSCGNVKFHITRPNGDSRVPRRDFTDLMFPYKTTDEHTKQNPNDEKWWIQDNGNKYLAGTCACRSCRLISGFEVQTWAFVPRANIFFHVPEKNGTESIVPLDFATLPPGILTSYSSSPNVRREFCGTCGATIFWHEKSLDDVIDISVGLFRAPDGARAESWLEWWQGRVSFAEEVNTGRTGPEAKVASELINELENGMKEDILRARLPST</sequence>
<name>A0ACC0QDU0_9HYPO</name>
<keyword evidence="2" id="KW-1185">Reference proteome</keyword>
<protein>
    <submittedName>
        <fullName evidence="1">CENP-V/GFA domain-containing protein</fullName>
    </submittedName>
</protein>
<gene>
    <name evidence="1" type="ORF">NCS57_01441100</name>
</gene>
<dbReference type="EMBL" id="CM046514">
    <property type="protein sequence ID" value="KAI8651054.1"/>
    <property type="molecule type" value="Genomic_DNA"/>
</dbReference>
<dbReference type="Proteomes" id="UP001065298">
    <property type="component" value="Chromosome 12"/>
</dbReference>
<evidence type="ECO:0000313" key="2">
    <source>
        <dbReference type="Proteomes" id="UP001065298"/>
    </source>
</evidence>
<comment type="caution">
    <text evidence="1">The sequence shown here is derived from an EMBL/GenBank/DDBJ whole genome shotgun (WGS) entry which is preliminary data.</text>
</comment>
<evidence type="ECO:0000313" key="1">
    <source>
        <dbReference type="EMBL" id="KAI8651054.1"/>
    </source>
</evidence>
<organism evidence="1 2">
    <name type="scientific">Fusarium keratoplasticum</name>
    <dbReference type="NCBI Taxonomy" id="1328300"/>
    <lineage>
        <taxon>Eukaryota</taxon>
        <taxon>Fungi</taxon>
        <taxon>Dikarya</taxon>
        <taxon>Ascomycota</taxon>
        <taxon>Pezizomycotina</taxon>
        <taxon>Sordariomycetes</taxon>
        <taxon>Hypocreomycetidae</taxon>
        <taxon>Hypocreales</taxon>
        <taxon>Nectriaceae</taxon>
        <taxon>Fusarium</taxon>
        <taxon>Fusarium solani species complex</taxon>
    </lineage>
</organism>